<evidence type="ECO:0000256" key="2">
    <source>
        <dbReference type="ARBA" id="ARBA00023002"/>
    </source>
</evidence>
<dbReference type="SUPFAM" id="SSF53720">
    <property type="entry name" value="ALDH-like"/>
    <property type="match status" value="1"/>
</dbReference>
<reference evidence="5 6" key="1">
    <citation type="submission" date="2024-01" db="EMBL/GenBank/DDBJ databases">
        <title>Unpublished Manusciprt.</title>
        <authorList>
            <person name="Duman M."/>
            <person name="Valdes E.G."/>
            <person name="Ajmi N."/>
            <person name="Altun S."/>
            <person name="Saticioglu I.B."/>
        </authorList>
    </citation>
    <scope>NUCLEOTIDE SEQUENCE [LARGE SCALE GENOMIC DNA]</scope>
    <source>
        <strain evidence="5 6">148P</strain>
    </source>
</reference>
<dbReference type="PANTHER" id="PTHR42991:SF1">
    <property type="entry name" value="ALDEHYDE DEHYDROGENASE"/>
    <property type="match status" value="1"/>
</dbReference>
<evidence type="ECO:0000256" key="1">
    <source>
        <dbReference type="ARBA" id="ARBA00009986"/>
    </source>
</evidence>
<dbReference type="InterPro" id="IPR016162">
    <property type="entry name" value="Ald_DH_N"/>
</dbReference>
<keyword evidence="3" id="KW-0175">Coiled coil</keyword>
<evidence type="ECO:0000313" key="6">
    <source>
        <dbReference type="Proteomes" id="UP001335100"/>
    </source>
</evidence>
<organism evidence="5 6">
    <name type="scientific">Pseudomonas ulcerans</name>
    <dbReference type="NCBI Taxonomy" id="3115852"/>
    <lineage>
        <taxon>Bacteria</taxon>
        <taxon>Pseudomonadati</taxon>
        <taxon>Pseudomonadota</taxon>
        <taxon>Gammaproteobacteria</taxon>
        <taxon>Pseudomonadales</taxon>
        <taxon>Pseudomonadaceae</taxon>
        <taxon>Pseudomonas</taxon>
    </lineage>
</organism>
<accession>A0ABU7HVK9</accession>
<dbReference type="RefSeq" id="WP_330076325.1">
    <property type="nucleotide sequence ID" value="NZ_JAZDQJ010000026.1"/>
</dbReference>
<comment type="caution">
    <text evidence="5">The sequence shown here is derived from an EMBL/GenBank/DDBJ whole genome shotgun (WGS) entry which is preliminary data.</text>
</comment>
<feature type="domain" description="Aldehyde dehydrogenase" evidence="4">
    <location>
        <begin position="14"/>
        <end position="465"/>
    </location>
</feature>
<dbReference type="InterPro" id="IPR015590">
    <property type="entry name" value="Aldehyde_DH_dom"/>
</dbReference>
<dbReference type="EMBL" id="JAZDQJ010000026">
    <property type="protein sequence ID" value="MEE1935582.1"/>
    <property type="molecule type" value="Genomic_DNA"/>
</dbReference>
<keyword evidence="2" id="KW-0560">Oxidoreductase</keyword>
<dbReference type="InterPro" id="IPR016163">
    <property type="entry name" value="Ald_DH_C"/>
</dbReference>
<dbReference type="InterPro" id="IPR051020">
    <property type="entry name" value="ALDH-related_metabolic_enz"/>
</dbReference>
<dbReference type="Gene3D" id="3.40.309.10">
    <property type="entry name" value="Aldehyde Dehydrogenase, Chain A, domain 2"/>
    <property type="match status" value="1"/>
</dbReference>
<evidence type="ECO:0000259" key="4">
    <source>
        <dbReference type="Pfam" id="PF00171"/>
    </source>
</evidence>
<proteinExistence type="inferred from homology"/>
<dbReference type="InterPro" id="IPR016161">
    <property type="entry name" value="Ald_DH/histidinol_DH"/>
</dbReference>
<dbReference type="PANTHER" id="PTHR42991">
    <property type="entry name" value="ALDEHYDE DEHYDROGENASE"/>
    <property type="match status" value="1"/>
</dbReference>
<protein>
    <submittedName>
        <fullName evidence="5">Aldehyde dehydrogenase family protein</fullName>
    </submittedName>
</protein>
<comment type="similarity">
    <text evidence="1">Belongs to the aldehyde dehydrogenase family.</text>
</comment>
<dbReference type="Pfam" id="PF00171">
    <property type="entry name" value="Aldedh"/>
    <property type="match status" value="1"/>
</dbReference>
<name>A0ABU7HVK9_9PSED</name>
<feature type="coiled-coil region" evidence="3">
    <location>
        <begin position="83"/>
        <end position="110"/>
    </location>
</feature>
<dbReference type="Gene3D" id="3.40.605.10">
    <property type="entry name" value="Aldehyde Dehydrogenase, Chain A, domain 1"/>
    <property type="match status" value="1"/>
</dbReference>
<sequence>MTLSLMTLQTLTPTHIEVFNPFDGRLVGRVPCQGAADVPALAQRARAGVAESAAMPRHRRARILEDAARRVEAEADAFASLIVAEAGKTLRQAEKEVKRCVNTLKLSAEEARRNAGEVVPFDAYEGSESRQGWFSREPLGLIVAITPYNDPLNLVAHKLGPAIAGGNAVILKPSELAPLSALKLVDCLRQAGLPETVVTTATGGIELGQALVQLRDARMISFTGGFATGEAIARTAGLKKLAMDLGGNAPVLVLADCDLLPTVESCVSGAFWAAGQNCIGTQRILVQRDVYVAFRERFVTATQALLAGDPACRETDVGPMVSEQAARRTEQRVQEALDEGATLLCGHRRQGSLYAPTVLEDVSHASQLWQQEVFAPVVILEAFDELDEAIDLANAPEYSLHAGLFTRDLGTALKLARRLEAGGVMINDSSDYRFDAMPFGGFKYGSLGREGVRFAYEEMTQPKVVCLNALGE</sequence>
<dbReference type="CDD" id="cd07149">
    <property type="entry name" value="ALDH_y4uC"/>
    <property type="match status" value="1"/>
</dbReference>
<dbReference type="Proteomes" id="UP001335100">
    <property type="component" value="Unassembled WGS sequence"/>
</dbReference>
<evidence type="ECO:0000313" key="5">
    <source>
        <dbReference type="EMBL" id="MEE1935582.1"/>
    </source>
</evidence>
<gene>
    <name evidence="5" type="ORF">V0R50_20305</name>
</gene>
<evidence type="ECO:0000256" key="3">
    <source>
        <dbReference type="SAM" id="Coils"/>
    </source>
</evidence>
<keyword evidence="6" id="KW-1185">Reference proteome</keyword>